<dbReference type="Proteomes" id="UP000319342">
    <property type="component" value="Chromosome"/>
</dbReference>
<feature type="domain" description="Protein kinase" evidence="3">
    <location>
        <begin position="100"/>
        <end position="406"/>
    </location>
</feature>
<keyword evidence="1" id="KW-0175">Coiled coil</keyword>
<dbReference type="InterPro" id="IPR011009">
    <property type="entry name" value="Kinase-like_dom_sf"/>
</dbReference>
<dbReference type="CDD" id="cd14014">
    <property type="entry name" value="STKc_PknB_like"/>
    <property type="match status" value="1"/>
</dbReference>
<dbReference type="Pfam" id="PF00069">
    <property type="entry name" value="Pkinase"/>
    <property type="match status" value="2"/>
</dbReference>
<dbReference type="Gene3D" id="3.30.200.20">
    <property type="entry name" value="Phosphorylase Kinase, domain 1"/>
    <property type="match status" value="1"/>
</dbReference>
<dbReference type="PANTHER" id="PTHR46082">
    <property type="entry name" value="ATP/GTP-BINDING PROTEIN-RELATED"/>
    <property type="match status" value="1"/>
</dbReference>
<feature type="region of interest" description="Disordered" evidence="2">
    <location>
        <begin position="255"/>
        <end position="280"/>
    </location>
</feature>
<dbReference type="InterPro" id="IPR011990">
    <property type="entry name" value="TPR-like_helical_dom_sf"/>
</dbReference>
<dbReference type="SMART" id="SM00220">
    <property type="entry name" value="S_TKc"/>
    <property type="match status" value="1"/>
</dbReference>
<dbReference type="EMBL" id="CP036290">
    <property type="protein sequence ID" value="QDU83142.1"/>
    <property type="molecule type" value="Genomic_DNA"/>
</dbReference>
<dbReference type="InterPro" id="IPR053137">
    <property type="entry name" value="NLR-like"/>
</dbReference>
<reference evidence="4 5" key="1">
    <citation type="submission" date="2019-02" db="EMBL/GenBank/DDBJ databases">
        <title>Deep-cultivation of Planctomycetes and their phenomic and genomic characterization uncovers novel biology.</title>
        <authorList>
            <person name="Wiegand S."/>
            <person name="Jogler M."/>
            <person name="Boedeker C."/>
            <person name="Pinto D."/>
            <person name="Vollmers J."/>
            <person name="Rivas-Marin E."/>
            <person name="Kohn T."/>
            <person name="Peeters S.H."/>
            <person name="Heuer A."/>
            <person name="Rast P."/>
            <person name="Oberbeckmann S."/>
            <person name="Bunk B."/>
            <person name="Jeske O."/>
            <person name="Meyerdierks A."/>
            <person name="Storesund J.E."/>
            <person name="Kallscheuer N."/>
            <person name="Luecker S."/>
            <person name="Lage O.M."/>
            <person name="Pohl T."/>
            <person name="Merkel B.J."/>
            <person name="Hornburger P."/>
            <person name="Mueller R.-W."/>
            <person name="Bruemmer F."/>
            <person name="Labrenz M."/>
            <person name="Spormann A.M."/>
            <person name="Op den Camp H."/>
            <person name="Overmann J."/>
            <person name="Amann R."/>
            <person name="Jetten M.S.M."/>
            <person name="Mascher T."/>
            <person name="Medema M.H."/>
            <person name="Devos D.P."/>
            <person name="Kaster A.-K."/>
            <person name="Ovreas L."/>
            <person name="Rohde M."/>
            <person name="Galperin M.Y."/>
            <person name="Jogler C."/>
        </authorList>
    </citation>
    <scope>NUCLEOTIDE SEQUENCE [LARGE SCALE GENOMIC DNA]</scope>
    <source>
        <strain evidence="4 5">Pla163</strain>
    </source>
</reference>
<dbReference type="PROSITE" id="PS00108">
    <property type="entry name" value="PROTEIN_KINASE_ST"/>
    <property type="match status" value="1"/>
</dbReference>
<organism evidence="4 5">
    <name type="scientific">Rohdeia mirabilis</name>
    <dbReference type="NCBI Taxonomy" id="2528008"/>
    <lineage>
        <taxon>Bacteria</taxon>
        <taxon>Pseudomonadati</taxon>
        <taxon>Planctomycetota</taxon>
        <taxon>Planctomycetia</taxon>
        <taxon>Planctomycetia incertae sedis</taxon>
        <taxon>Rohdeia</taxon>
    </lineage>
</organism>
<dbReference type="OrthoDB" id="258731at2"/>
<keyword evidence="5" id="KW-1185">Reference proteome</keyword>
<evidence type="ECO:0000313" key="5">
    <source>
        <dbReference type="Proteomes" id="UP000319342"/>
    </source>
</evidence>
<evidence type="ECO:0000256" key="1">
    <source>
        <dbReference type="SAM" id="Coils"/>
    </source>
</evidence>
<keyword evidence="4" id="KW-0418">Kinase</keyword>
<dbReference type="Gene3D" id="1.10.510.10">
    <property type="entry name" value="Transferase(Phosphotransferase) domain 1"/>
    <property type="match status" value="1"/>
</dbReference>
<dbReference type="PANTHER" id="PTHR46082:SF6">
    <property type="entry name" value="AAA+ ATPASE DOMAIN-CONTAINING PROTEIN-RELATED"/>
    <property type="match status" value="1"/>
</dbReference>
<sequence length="1044" mass="112783">MDERPPPADESNTADSTRHDTNTPDSNAGDAAPSLIGRIGAISGAKFRVLLRDERTGDTPVPLTDGSASDTATARNMAADGDTPTDATASAQPHPEAGKYLVQGEIGRGGVGTVNKGHDQDLGRDVAMKFLREEFRNEPRILHRFVEEAQIGGQLQHPGIVPVYDLGTIDGRPFFSMKLIKGQTLAKLLEERAATATDRGSFLRLFEDVCQTLAYAHSRGVVHRDLKPANIMVGSFGEVQVVDWGMGKVLDAEGTQDSGAGADAATAPTSSVGTPTGSATDSEIIATVRTGDSGTKSVMGSVMGTPAYMPPEQARGDVTAMDERSDVFSLGAILCEILTGAPPYVGDVTEVITQAMQGELDDAHDRLAACGADPEMVELARRCLQAESAARPASAAVVAQAVHDHLAAVEARVHDARVEAAEAEVRAAALKRTLTLAAGLAVVIAAGLFASLWFWKAAEDSAERERLARLEAVESAENERVAKLAAEEAERVARASEQVAIEQTQVAVEQTAVARRELERAVEIKGLITAMLQSVTPAQAKRADTTLLEGILDTTAARLAEGEVEDELVAAELNGLTSYVYRAIGAYPKSEEHGLAALEAYEAALGAEHPRTLDVLNNVALVLLEQGRYAEAEPLLRRAIDAQERALGPDHIDTQVSASYLARLLELQGRYPEAEVLARDAYDVLEQQLGEDDSRTLGCQSVLATVFMRMGRFDEAEELFEQILAIEVRDRGEEHPNTLATSSNLANIYVFQERYDEAEPIRIRLLEADRAIHGEEHPSTIRSLGNLALLRQGQGRLDEAESLFLETLELAERVFGEDHPDTLTAVSSLAIVLRTQGRLDEAEPLLLRVLEIERRDLGEEHRSTLGTTTNLGKLYNDMGRYEDAAALFEISLPIKRRVLGPTHPWTGVALSGLMQAYMALGRMEEALELERELVDIDVAYAEQSDDPETLASVAWSLLTHAAEELRDPQRARGLAERACELAEEAGSERLWIYLDTLGMAQHGSGDSAAAVETQRRVIELMPNTPYAGEMRARLAEYEAAAGDS</sequence>
<feature type="coiled-coil region" evidence="1">
    <location>
        <begin position="406"/>
        <end position="433"/>
    </location>
</feature>
<dbReference type="InterPro" id="IPR000719">
    <property type="entry name" value="Prot_kinase_dom"/>
</dbReference>
<proteinExistence type="predicted"/>
<dbReference type="Pfam" id="PF13424">
    <property type="entry name" value="TPR_12"/>
    <property type="match status" value="4"/>
</dbReference>
<protein>
    <submittedName>
        <fullName evidence="4">Serine/threonine-protein kinase PknD</fullName>
        <ecNumber evidence="4">2.7.11.1</ecNumber>
    </submittedName>
</protein>
<dbReference type="Gene3D" id="1.25.40.10">
    <property type="entry name" value="Tetratricopeptide repeat domain"/>
    <property type="match status" value="3"/>
</dbReference>
<dbReference type="GO" id="GO:0004674">
    <property type="term" value="F:protein serine/threonine kinase activity"/>
    <property type="evidence" value="ECO:0007669"/>
    <property type="project" value="UniProtKB-EC"/>
</dbReference>
<dbReference type="SMART" id="SM00028">
    <property type="entry name" value="TPR"/>
    <property type="match status" value="9"/>
</dbReference>
<dbReference type="InterPro" id="IPR019734">
    <property type="entry name" value="TPR_rpt"/>
</dbReference>
<dbReference type="SUPFAM" id="SSF48452">
    <property type="entry name" value="TPR-like"/>
    <property type="match status" value="2"/>
</dbReference>
<dbReference type="SUPFAM" id="SSF56112">
    <property type="entry name" value="Protein kinase-like (PK-like)"/>
    <property type="match status" value="1"/>
</dbReference>
<dbReference type="PROSITE" id="PS50011">
    <property type="entry name" value="PROTEIN_KINASE_DOM"/>
    <property type="match status" value="1"/>
</dbReference>
<feature type="compositionally biased region" description="Polar residues" evidence="2">
    <location>
        <begin position="267"/>
        <end position="280"/>
    </location>
</feature>
<accession>A0A518CV88</accession>
<dbReference type="AlphaFoldDB" id="A0A518CV88"/>
<evidence type="ECO:0000313" key="4">
    <source>
        <dbReference type="EMBL" id="QDU83142.1"/>
    </source>
</evidence>
<gene>
    <name evidence="4" type="primary">pknD_1</name>
    <name evidence="4" type="ORF">Pla163_02390</name>
</gene>
<feature type="region of interest" description="Disordered" evidence="2">
    <location>
        <begin position="1"/>
        <end position="34"/>
    </location>
</feature>
<dbReference type="EC" id="2.7.11.1" evidence="4"/>
<evidence type="ECO:0000256" key="2">
    <source>
        <dbReference type="SAM" id="MobiDB-lite"/>
    </source>
</evidence>
<dbReference type="GO" id="GO:0005524">
    <property type="term" value="F:ATP binding"/>
    <property type="evidence" value="ECO:0007669"/>
    <property type="project" value="InterPro"/>
</dbReference>
<dbReference type="RefSeq" id="WP_145182322.1">
    <property type="nucleotide sequence ID" value="NZ_CP036290.1"/>
</dbReference>
<dbReference type="InterPro" id="IPR008271">
    <property type="entry name" value="Ser/Thr_kinase_AS"/>
</dbReference>
<evidence type="ECO:0000259" key="3">
    <source>
        <dbReference type="PROSITE" id="PS50011"/>
    </source>
</evidence>
<name>A0A518CV88_9BACT</name>
<keyword evidence="4" id="KW-0808">Transferase</keyword>